<dbReference type="GO" id="GO:0005737">
    <property type="term" value="C:cytoplasm"/>
    <property type="evidence" value="ECO:0007669"/>
    <property type="project" value="TreeGrafter"/>
</dbReference>
<evidence type="ECO:0000313" key="11">
    <source>
        <dbReference type="EMBL" id="RIY38804.1"/>
    </source>
</evidence>
<dbReference type="GO" id="GO:0019521">
    <property type="term" value="P:D-gluconate metabolic process"/>
    <property type="evidence" value="ECO:0007669"/>
    <property type="project" value="UniProtKB-KW"/>
</dbReference>
<accession>A0A3A1YQX7</accession>
<dbReference type="PANTHER" id="PTHR43442">
    <property type="entry name" value="GLUCONOKINASE-RELATED"/>
    <property type="match status" value="1"/>
</dbReference>
<evidence type="ECO:0000256" key="1">
    <source>
        <dbReference type="ARBA" id="ARBA00004761"/>
    </source>
</evidence>
<dbReference type="EMBL" id="NRJG01000052">
    <property type="protein sequence ID" value="RIY38804.1"/>
    <property type="molecule type" value="Genomic_DNA"/>
</dbReference>
<dbReference type="OrthoDB" id="9795716at2"/>
<comment type="catalytic activity">
    <reaction evidence="9 10">
        <text>D-gluconate + ATP = 6-phospho-D-gluconate + ADP + H(+)</text>
        <dbReference type="Rhea" id="RHEA:19433"/>
        <dbReference type="ChEBI" id="CHEBI:15378"/>
        <dbReference type="ChEBI" id="CHEBI:18391"/>
        <dbReference type="ChEBI" id="CHEBI:30616"/>
        <dbReference type="ChEBI" id="CHEBI:58759"/>
        <dbReference type="ChEBI" id="CHEBI:456216"/>
        <dbReference type="EC" id="2.7.1.12"/>
    </reaction>
</comment>
<dbReference type="CDD" id="cd02021">
    <property type="entry name" value="GntK"/>
    <property type="match status" value="1"/>
</dbReference>
<dbReference type="Proteomes" id="UP000265916">
    <property type="component" value="Unassembled WGS sequence"/>
</dbReference>
<comment type="pathway">
    <text evidence="1">Carbohydrate acid metabolism.</text>
</comment>
<evidence type="ECO:0000256" key="2">
    <source>
        <dbReference type="ARBA" id="ARBA00008420"/>
    </source>
</evidence>
<proteinExistence type="inferred from homology"/>
<keyword evidence="6 10" id="KW-0418">Kinase</keyword>
<protein>
    <recommendedName>
        <fullName evidence="3 10">Gluconokinase</fullName>
        <ecNumber evidence="3 10">2.7.1.12</ecNumber>
    </recommendedName>
</protein>
<evidence type="ECO:0000256" key="4">
    <source>
        <dbReference type="ARBA" id="ARBA00022679"/>
    </source>
</evidence>
<keyword evidence="4 10" id="KW-0808">Transferase</keyword>
<dbReference type="GO" id="GO:0046316">
    <property type="term" value="F:gluconokinase activity"/>
    <property type="evidence" value="ECO:0007669"/>
    <property type="project" value="UniProtKB-EC"/>
</dbReference>
<dbReference type="InterPro" id="IPR006001">
    <property type="entry name" value="Therm_gnt_kin"/>
</dbReference>
<name>A0A3A1YQX7_9GAMM</name>
<comment type="similarity">
    <text evidence="2 10">Belongs to the gluconokinase GntK/GntV family.</text>
</comment>
<evidence type="ECO:0000256" key="3">
    <source>
        <dbReference type="ARBA" id="ARBA00012054"/>
    </source>
</evidence>
<keyword evidence="7 10" id="KW-0067">ATP-binding</keyword>
<gene>
    <name evidence="11" type="ORF">CKF58_03235</name>
</gene>
<comment type="caution">
    <text evidence="11">The sequence shown here is derived from an EMBL/GenBank/DDBJ whole genome shotgun (WGS) entry which is preliminary data.</text>
</comment>
<dbReference type="EC" id="2.7.1.12" evidence="3 10"/>
<organism evidence="11 12">
    <name type="scientific">Psittacicella hinzii</name>
    <dbReference type="NCBI Taxonomy" id="2028575"/>
    <lineage>
        <taxon>Bacteria</taxon>
        <taxon>Pseudomonadati</taxon>
        <taxon>Pseudomonadota</taxon>
        <taxon>Gammaproteobacteria</taxon>
        <taxon>Pasteurellales</taxon>
        <taxon>Psittacicellaceae</taxon>
        <taxon>Psittacicella</taxon>
    </lineage>
</organism>
<dbReference type="GO" id="GO:0005524">
    <property type="term" value="F:ATP binding"/>
    <property type="evidence" value="ECO:0007669"/>
    <property type="project" value="UniProtKB-KW"/>
</dbReference>
<dbReference type="NCBIfam" id="TIGR01313">
    <property type="entry name" value="therm_gnt_kin"/>
    <property type="match status" value="1"/>
</dbReference>
<evidence type="ECO:0000256" key="8">
    <source>
        <dbReference type="ARBA" id="ARBA00023064"/>
    </source>
</evidence>
<dbReference type="Gene3D" id="3.40.50.300">
    <property type="entry name" value="P-loop containing nucleotide triphosphate hydrolases"/>
    <property type="match status" value="1"/>
</dbReference>
<dbReference type="InterPro" id="IPR031322">
    <property type="entry name" value="Shikimate/glucono_kinase"/>
</dbReference>
<evidence type="ECO:0000256" key="6">
    <source>
        <dbReference type="ARBA" id="ARBA00022777"/>
    </source>
</evidence>
<evidence type="ECO:0000256" key="7">
    <source>
        <dbReference type="ARBA" id="ARBA00022840"/>
    </source>
</evidence>
<evidence type="ECO:0000256" key="5">
    <source>
        <dbReference type="ARBA" id="ARBA00022741"/>
    </source>
</evidence>
<evidence type="ECO:0000313" key="12">
    <source>
        <dbReference type="Proteomes" id="UP000265916"/>
    </source>
</evidence>
<evidence type="ECO:0000256" key="10">
    <source>
        <dbReference type="RuleBase" id="RU363066"/>
    </source>
</evidence>
<dbReference type="InterPro" id="IPR027417">
    <property type="entry name" value="P-loop_NTPase"/>
</dbReference>
<dbReference type="SUPFAM" id="SSF52540">
    <property type="entry name" value="P-loop containing nucleoside triphosphate hydrolases"/>
    <property type="match status" value="1"/>
</dbReference>
<dbReference type="FunFam" id="3.40.50.300:FF:000522">
    <property type="entry name" value="Gluconokinase"/>
    <property type="match status" value="1"/>
</dbReference>
<evidence type="ECO:0000256" key="9">
    <source>
        <dbReference type="ARBA" id="ARBA00048090"/>
    </source>
</evidence>
<dbReference type="Pfam" id="PF01202">
    <property type="entry name" value="SKI"/>
    <property type="match status" value="1"/>
</dbReference>
<reference evidence="11 12" key="1">
    <citation type="submission" date="2017-08" db="EMBL/GenBank/DDBJ databases">
        <title>Reclassification of Bisgaard taxon 37 and 44.</title>
        <authorList>
            <person name="Christensen H."/>
        </authorList>
    </citation>
    <scope>NUCLEOTIDE SEQUENCE [LARGE SCALE GENOMIC DNA]</scope>
    <source>
        <strain evidence="11 12">111</strain>
    </source>
</reference>
<dbReference type="PANTHER" id="PTHR43442:SF3">
    <property type="entry name" value="GLUCONOKINASE-RELATED"/>
    <property type="match status" value="1"/>
</dbReference>
<dbReference type="AlphaFoldDB" id="A0A3A1YQX7"/>
<keyword evidence="8" id="KW-0311">Gluconate utilization</keyword>
<keyword evidence="5 10" id="KW-0547">Nucleotide-binding</keyword>
<keyword evidence="12" id="KW-1185">Reference proteome</keyword>
<sequence length="213" mass="23585">MSQSSLCGVSLLALSEQVVTSLEQYQELSASLKAHYPRLQSNIVLMGVSGTGKSSVGLALAQLLQVKFIDGDDLHPQANIQKMAAGIPLTDADRAPWLERIRDAFFAFNRKNEAGIIVCSALKNEYRELIRQGNSNLKFIHLHGDFNVIAQRLEQRQGHFMASQMLESQFQTLEMPSTNETDVALVNANVPLSQVIAQCLQQIATWQDKQSSN</sequence>